<sequence>MGLEFMDELDAAADAGYELDAEERDIEQEVMDLMELDQQLEQMEDERLRGTKRVFFEEARTEMQDKQVQNSTVYVTDDSRMRSSGHPYPAFTKKVFFERYSDSPEFARINNPVMGMRHQPELDDEDDSDVVDPSSKLANYQSPMDRLKRDPLGLRRLAAFGAHKQANADVATKDNKKTRAVTTVPSVDLGSFAEDKEISVDDDDEEPEDDTFEFLLN</sequence>
<keyword evidence="1" id="KW-0175">Coiled coil</keyword>
<dbReference type="EMBL" id="LCUC01000239">
    <property type="protein sequence ID" value="KKY33533.1"/>
    <property type="molecule type" value="Genomic_DNA"/>
</dbReference>
<comment type="caution">
    <text evidence="3">The sequence shown here is derived from an EMBL/GenBank/DDBJ whole genome shotgun (WGS) entry which is preliminary data.</text>
</comment>
<evidence type="ECO:0000256" key="2">
    <source>
        <dbReference type="SAM" id="MobiDB-lite"/>
    </source>
</evidence>
<dbReference type="AlphaFoldDB" id="A0A0G2HEI8"/>
<keyword evidence="4" id="KW-1185">Reference proteome</keyword>
<proteinExistence type="predicted"/>
<evidence type="ECO:0000313" key="4">
    <source>
        <dbReference type="Proteomes" id="UP000034680"/>
    </source>
</evidence>
<reference evidence="3 4" key="1">
    <citation type="submission" date="2015-05" db="EMBL/GenBank/DDBJ databases">
        <title>Distinctive expansion of gene families associated with plant cell wall degradation and secondary metabolism in the genomes of grapevine trunk pathogens.</title>
        <authorList>
            <person name="Lawrence D.P."/>
            <person name="Travadon R."/>
            <person name="Rolshausen P.E."/>
            <person name="Baumgartner K."/>
        </authorList>
    </citation>
    <scope>NUCLEOTIDE SEQUENCE [LARGE SCALE GENOMIC DNA]</scope>
    <source>
        <strain evidence="3">DA912</strain>
    </source>
</reference>
<gene>
    <name evidence="3" type="ORF">UCDDA912_g06512</name>
</gene>
<reference evidence="3 4" key="2">
    <citation type="submission" date="2015-05" db="EMBL/GenBank/DDBJ databases">
        <authorList>
            <person name="Morales-Cruz A."/>
            <person name="Amrine K.C."/>
            <person name="Cantu D."/>
        </authorList>
    </citation>
    <scope>NUCLEOTIDE SEQUENCE [LARGE SCALE GENOMIC DNA]</scope>
    <source>
        <strain evidence="3">DA912</strain>
    </source>
</reference>
<organism evidence="3 4">
    <name type="scientific">Diaporthe ampelina</name>
    <dbReference type="NCBI Taxonomy" id="1214573"/>
    <lineage>
        <taxon>Eukaryota</taxon>
        <taxon>Fungi</taxon>
        <taxon>Dikarya</taxon>
        <taxon>Ascomycota</taxon>
        <taxon>Pezizomycotina</taxon>
        <taxon>Sordariomycetes</taxon>
        <taxon>Sordariomycetidae</taxon>
        <taxon>Diaporthales</taxon>
        <taxon>Diaporthaceae</taxon>
        <taxon>Diaporthe</taxon>
    </lineage>
</organism>
<evidence type="ECO:0000256" key="1">
    <source>
        <dbReference type="SAM" id="Coils"/>
    </source>
</evidence>
<dbReference type="OrthoDB" id="5323870at2759"/>
<name>A0A0G2HEI8_9PEZI</name>
<feature type="region of interest" description="Disordered" evidence="2">
    <location>
        <begin position="192"/>
        <end position="217"/>
    </location>
</feature>
<accession>A0A0G2HEI8</accession>
<feature type="coiled-coil region" evidence="1">
    <location>
        <begin position="19"/>
        <end position="53"/>
    </location>
</feature>
<feature type="compositionally biased region" description="Acidic residues" evidence="2">
    <location>
        <begin position="200"/>
        <end position="217"/>
    </location>
</feature>
<protein>
    <submittedName>
        <fullName evidence="3">Uncharacterized protein</fullName>
    </submittedName>
</protein>
<dbReference type="Proteomes" id="UP000034680">
    <property type="component" value="Unassembled WGS sequence"/>
</dbReference>
<dbReference type="STRING" id="1214573.A0A0G2HEI8"/>
<evidence type="ECO:0000313" key="3">
    <source>
        <dbReference type="EMBL" id="KKY33533.1"/>
    </source>
</evidence>